<dbReference type="Pfam" id="PF00571">
    <property type="entry name" value="CBS"/>
    <property type="match status" value="1"/>
</dbReference>
<evidence type="ECO:0000256" key="1">
    <source>
        <dbReference type="ARBA" id="ARBA00023122"/>
    </source>
</evidence>
<dbReference type="InterPro" id="IPR051257">
    <property type="entry name" value="Diverse_CBS-Domain"/>
</dbReference>
<keyword evidence="1" id="KW-0129">CBS domain</keyword>
<organism evidence="3 4">
    <name type="scientific">Hibiscus syriacus</name>
    <name type="common">Rose of Sharon</name>
    <dbReference type="NCBI Taxonomy" id="106335"/>
    <lineage>
        <taxon>Eukaryota</taxon>
        <taxon>Viridiplantae</taxon>
        <taxon>Streptophyta</taxon>
        <taxon>Embryophyta</taxon>
        <taxon>Tracheophyta</taxon>
        <taxon>Spermatophyta</taxon>
        <taxon>Magnoliopsida</taxon>
        <taxon>eudicotyledons</taxon>
        <taxon>Gunneridae</taxon>
        <taxon>Pentapetalae</taxon>
        <taxon>rosids</taxon>
        <taxon>malvids</taxon>
        <taxon>Malvales</taxon>
        <taxon>Malvaceae</taxon>
        <taxon>Malvoideae</taxon>
        <taxon>Hibiscus</taxon>
    </lineage>
</organism>
<proteinExistence type="predicted"/>
<dbReference type="EMBL" id="VEPZ02000167">
    <property type="protein sequence ID" value="KAE8732284.1"/>
    <property type="molecule type" value="Genomic_DNA"/>
</dbReference>
<dbReference type="InterPro" id="IPR000644">
    <property type="entry name" value="CBS_dom"/>
</dbReference>
<dbReference type="Proteomes" id="UP000436088">
    <property type="component" value="Unassembled WGS sequence"/>
</dbReference>
<dbReference type="AlphaFoldDB" id="A0A6A3CUY6"/>
<keyword evidence="4" id="KW-1185">Reference proteome</keyword>
<gene>
    <name evidence="3" type="ORF">F3Y22_tig00002237pilonHSYRG01372</name>
</gene>
<feature type="domain" description="CBS" evidence="2">
    <location>
        <begin position="67"/>
        <end position="107"/>
    </location>
</feature>
<dbReference type="PANTHER" id="PTHR43080:SF2">
    <property type="entry name" value="CBS DOMAIN-CONTAINING PROTEIN"/>
    <property type="match status" value="1"/>
</dbReference>
<name>A0A6A3CUY6_HIBSY</name>
<sequence length="180" mass="20391">MQRSVQAFSVHGNTVKNAVLHCIRVVNQVMRPVMFSRCFESQRRFESTTISDVLKAKGKAADDSWLWCTTDDTVYDAVKSMTQQNVGSLVVVKPGEHKSIVGIITERGRSSNSFCSAKTIKHHDWRYWVFQVRREHGHQQQRAWALAWDAPAVKADKDCCCLRGKEGKIFGVLLSCWGCS</sequence>
<reference evidence="3" key="1">
    <citation type="submission" date="2019-09" db="EMBL/GenBank/DDBJ databases">
        <title>Draft genome information of white flower Hibiscus syriacus.</title>
        <authorList>
            <person name="Kim Y.-M."/>
        </authorList>
    </citation>
    <scope>NUCLEOTIDE SEQUENCE [LARGE SCALE GENOMIC DNA]</scope>
    <source>
        <strain evidence="3">YM2019G1</strain>
    </source>
</reference>
<dbReference type="PANTHER" id="PTHR43080">
    <property type="entry name" value="CBS DOMAIN-CONTAINING PROTEIN CBSX3, MITOCHONDRIAL"/>
    <property type="match status" value="1"/>
</dbReference>
<dbReference type="InterPro" id="IPR046342">
    <property type="entry name" value="CBS_dom_sf"/>
</dbReference>
<evidence type="ECO:0000313" key="4">
    <source>
        <dbReference type="Proteomes" id="UP000436088"/>
    </source>
</evidence>
<dbReference type="SUPFAM" id="SSF54631">
    <property type="entry name" value="CBS-domain pair"/>
    <property type="match status" value="1"/>
</dbReference>
<dbReference type="Gene3D" id="3.10.580.10">
    <property type="entry name" value="CBS-domain"/>
    <property type="match status" value="1"/>
</dbReference>
<accession>A0A6A3CUY6</accession>
<comment type="caution">
    <text evidence="3">The sequence shown here is derived from an EMBL/GenBank/DDBJ whole genome shotgun (WGS) entry which is preliminary data.</text>
</comment>
<evidence type="ECO:0000259" key="2">
    <source>
        <dbReference type="Pfam" id="PF00571"/>
    </source>
</evidence>
<protein>
    <submittedName>
        <fullName evidence="3">CBS domain-containing protein CBSX3</fullName>
    </submittedName>
</protein>
<evidence type="ECO:0000313" key="3">
    <source>
        <dbReference type="EMBL" id="KAE8732284.1"/>
    </source>
</evidence>
<dbReference type="OrthoDB" id="1719250at2759"/>